<feature type="domain" description="Ig-like" evidence="2">
    <location>
        <begin position="1197"/>
        <end position="1280"/>
    </location>
</feature>
<feature type="domain" description="Ig-like" evidence="2">
    <location>
        <begin position="2101"/>
        <end position="2179"/>
    </location>
</feature>
<feature type="domain" description="Ig-like" evidence="2">
    <location>
        <begin position="624"/>
        <end position="704"/>
    </location>
</feature>
<feature type="compositionally biased region" description="Low complexity" evidence="1">
    <location>
        <begin position="2535"/>
        <end position="2545"/>
    </location>
</feature>
<feature type="domain" description="Ig-like" evidence="2">
    <location>
        <begin position="457"/>
        <end position="537"/>
    </location>
</feature>
<dbReference type="Proteomes" id="UP000515369">
    <property type="component" value="Chromosome"/>
</dbReference>
<feature type="domain" description="Ig-like" evidence="2">
    <location>
        <begin position="1526"/>
        <end position="1604"/>
    </location>
</feature>
<name>A0A7G5GVY3_9BACT</name>
<feature type="domain" description="Ig-like" evidence="2">
    <location>
        <begin position="2265"/>
        <end position="2343"/>
    </location>
</feature>
<dbReference type="RefSeq" id="WP_182460313.1">
    <property type="nucleotide sequence ID" value="NZ_CP059732.1"/>
</dbReference>
<feature type="domain" description="Ig-like" evidence="2">
    <location>
        <begin position="788"/>
        <end position="873"/>
    </location>
</feature>
<feature type="domain" description="Ig-like" evidence="2">
    <location>
        <begin position="1688"/>
        <end position="1769"/>
    </location>
</feature>
<feature type="domain" description="Ig-like" evidence="2">
    <location>
        <begin position="1935"/>
        <end position="2014"/>
    </location>
</feature>
<feature type="domain" description="Ig-like" evidence="2">
    <location>
        <begin position="1282"/>
        <end position="1358"/>
    </location>
</feature>
<feature type="domain" description="Ig-like" evidence="2">
    <location>
        <begin position="1116"/>
        <end position="1193"/>
    </location>
</feature>
<protein>
    <recommendedName>
        <fullName evidence="2">Ig-like domain-containing protein</fullName>
    </recommendedName>
</protein>
<feature type="domain" description="Ig-like" evidence="2">
    <location>
        <begin position="1854"/>
        <end position="1931"/>
    </location>
</feature>
<reference evidence="3 4" key="1">
    <citation type="submission" date="2020-07" db="EMBL/GenBank/DDBJ databases">
        <title>Spirosoma foliorum sp. nov., isolated from the leaves on the Nejang mountain Korea, Republic of.</title>
        <authorList>
            <person name="Ho H."/>
            <person name="Lee Y.-J."/>
            <person name="Nurcahyanto D.-A."/>
            <person name="Kim S.-G."/>
        </authorList>
    </citation>
    <scope>NUCLEOTIDE SEQUENCE [LARGE SCALE GENOMIC DNA]</scope>
    <source>
        <strain evidence="3 4">PL0136</strain>
    </source>
</reference>
<organism evidence="3 4">
    <name type="scientific">Spirosoma foliorum</name>
    <dbReference type="NCBI Taxonomy" id="2710596"/>
    <lineage>
        <taxon>Bacteria</taxon>
        <taxon>Pseudomonadati</taxon>
        <taxon>Bacteroidota</taxon>
        <taxon>Cytophagia</taxon>
        <taxon>Cytophagales</taxon>
        <taxon>Cytophagaceae</taxon>
        <taxon>Spirosoma</taxon>
    </lineage>
</organism>
<feature type="domain" description="Ig-like" evidence="2">
    <location>
        <begin position="1443"/>
        <end position="1522"/>
    </location>
</feature>
<feature type="domain" description="Ig-like" evidence="2">
    <location>
        <begin position="706"/>
        <end position="783"/>
    </location>
</feature>
<gene>
    <name evidence="3" type="ORF">H3H32_34950</name>
</gene>
<feature type="domain" description="Ig-like" evidence="2">
    <location>
        <begin position="375"/>
        <end position="454"/>
    </location>
</feature>
<dbReference type="KEGG" id="sfol:H3H32_34950"/>
<sequence length="2696" mass="271990">MISYIRVLICILIVSLLCTTITLAQQLTITSVTPNPVCASSSITVSYSYTAGDPGTLLLNLNGPGTSDAFIGSTGVVSGGNGSMQGTIPADRTTGTYTVRLIRISGTSGAIVNSPPSNGFTVNALPPAPTVSNLAYCLGATGIQPLTATGQNLTWYPASTGGGGTTVAPTPPTSATGTTNYYVSQTVNGCEGPRATLQVTINRPPAKPTVVSSLSYCQNSTAPSLAGAVTSGSNLKWYSSAMGGVGSTVAPTPSTDNAISTTYYVSQTNFSNQTDGSACESDRAEITVTIKAAPAAPSVTTPVTYCQDAVASPLSASAVSGGTLNWYGPSNNALGSTAPTPPTSSPGTTFYSVSQTVSGCEGAKATIQVTVNTRPVAPTTTPVNVCQNTTPVSLATGITSGTNLRWYLNSTGGTGSTVAPSPATTTVGSTPYYVSQVDNNGCESDRAVLTFIVNGYPSAPTVNPNTLTYCQNATAASLTAITTPSPGGTLNFYLVSTGGTPYADLTPSTAASNNYYVSQTVKGCESTTRATISIIVNTLPAAPAVTTPVTYCQFTVAAPLSATAATNNTLYWYGMNSSGGSGSTTAPTPPTSADGTFFYYVSQKDPVGCEGSRSQISVTIYPKPAAPAVTNASACLSAVAGSLVSSVTATGTLTWYTASSGGTGSTVAPTLSTTATGTTTYYVTQTSSSGCESDRAAITFTVNPLPPAPTVASPPSILYCQDVTAAALTATGTNLKWYTAQTGGALLPTPFTPPTNVAGAIPYYVSQTDGNGCESARTEFTVVTASRPVPPTVSSTPVVYCQYDTPVSLTATALPGNTLVWYGQSETGGTASTGSGFTIPTTDPAVSTRYYVSQKDGNNCESTTRSFITVTVNAKPAAPTTTSITLCQNASTVSLQTGVTSGSNLKWYDAQTGGTMYTGTPVLSTSAVGSTTYYVSQTSGDGCESDRSAVVVTVKPLPVAPTVTPNPQLLCQSSVPSPLTAIATGTLRWYDTNGNVYTSVTPSTNAVGPLSYSVSQIVDGCEGPKAALNIVVIPKPAVPTVTSSIAACQLSTPVALTAVGTNLKWYTDPTAGTPSTIAPTPSTNTPGPTTYYVTQTDANGCESDRASILVQIKPKPNAPGTVPVSFCSNQVTALTATFDPGTTPNWYGQNPASTPTATATIPTTAVIGAPINYYVSQTLDGCESDQAAIAVTIKALPVAPTVSTTPVLYCQDATAAPLSATAASGGTLNWYTVSTGGNASSTAPIPPTTTGTPLTTYYYVSQTVDGCEGPRATIAVTINPRPVAPTVTASLSYCQNATATPLNAIAPGTLKWYADPTTTTVIPTPTPSTTTPGPTSYYVTQTDVNGCESNRASITVTIIATPTAPVTTTATFCQDATPVALTATASLGGTLNWYTTSVGGVPTSTAPFPPTSATGTTTYYVSQSINGCEGPRASLDVVVLPRPVAPAVSTTPLNYCQNAVSVPLSATASTGATLNWYIVPTGGTPSSVSPTPSTSGVGSTIYYVSQTVNGCEGPRASITVTIKSLPTAPSVNPTVNICQNTPPITLTATASSGGTLNWYTVSIGGTPSSTAPIITTSQSGTTTYYVSQIVDGCEGSRAAITVIITATPGAPGTSAISFCLNGAATPLTATASSGATLNWYTTSTGGSPVAAPTPPTSATGTFTYYVSQSSNGCEGPRASLDVTILPRPAAPTVSTSSVSYCQKEVATALTATPSSGGTLNWYTISTGGTASASAPIPPTTTAQTLTYYVSQSVNGCEGPQATITVTIKPLPVAPSINSSTVNFCQGSVATALSATPSPGGILNWYTVPTDGTPSTAAPTPPTSTPGITIYYVSQTVNGCEGPRAAITVTITATPGAPGTSAVSYCLNAVSAPLTAVASLGGTLNWYLNQTGGVSTPIAPSPPTTTAGGLTYYVSQSVNGCEGPRASIAVTIKSLPSAPGLSASALSYCQNATSAPLTAIPSSGGTLNWYTVPVNGSPSQTAPTPPTSVVGILNYYVSQTVNGCEGDRVNIAVNIKALPTAPGVATAPIVYCQGVIATALTASPTSGGSLNWYTTQTGGVASSIAPIPPTTSPGYFTYFVSQTVSGCEGPMASITVLIQPTPPAPTVGNAPIYCQGGTSTALSAVATSGGTLSWYTTPTGGTGSAIPPVPPVTAAGTVTYYVSQNVNGCEGPRVSLVATIKASPSVPAVTASPTYCQNAVAAPLTATPNGGVLNWYTASAGGSASSIAPVPPTTTPGTQVYYVSQTDANGCESNRAPVTVKINPLPVAPSTTPATFCQGSVATALVATAGSGGSLNWYTTPTGGTSTPLAPTPITTNSGVLPYYVSQTDINGCESPRSLLLVTITAMPAPPVFPAIAPVCQNSTPFVLAAAGQSLKWYADATTTASLGSAVTQTTTVPGTFVYYVSQTVNSCESARATAQVVVNPLPAAPAVAANQNGCQDAIVQPLTATGTALQWYDGNDNLISPPTPVTKVDITQSYSYKVTQTINGCVSPKATINYVVNVTPLPTVVSPIAFCQNTTPRPLTASGTNLKWTDPTGAVTTNAPTPPTAVVTAGTSYSVTQTSALGCESRKAEIRVAINSASAAKLEGTSSIYLGNSAVLTLTLSGVGPYSYTLSDGTNGTAETAPNGEATVRKISVTPATSTTYAVTGVANACGNGTVTGGGCGNRQSTYHCYQCAVDIRSLYQHIVCGTVFNYG</sequence>
<evidence type="ECO:0000313" key="4">
    <source>
        <dbReference type="Proteomes" id="UP000515369"/>
    </source>
</evidence>
<feature type="domain" description="Ig-like" evidence="2">
    <location>
        <begin position="1036"/>
        <end position="1114"/>
    </location>
</feature>
<feature type="domain" description="Ig-like" evidence="2">
    <location>
        <begin position="126"/>
        <end position="202"/>
    </location>
</feature>
<feature type="domain" description="Ig-like" evidence="2">
    <location>
        <begin position="2018"/>
        <end position="2099"/>
    </location>
</feature>
<feature type="region of interest" description="Disordered" evidence="1">
    <location>
        <begin position="2525"/>
        <end position="2545"/>
    </location>
</feature>
<evidence type="ECO:0000256" key="1">
    <source>
        <dbReference type="SAM" id="MobiDB-lite"/>
    </source>
</evidence>
<feature type="domain" description="Ig-like" evidence="2">
    <location>
        <begin position="1771"/>
        <end position="1851"/>
    </location>
</feature>
<feature type="domain" description="Ig-like" evidence="2">
    <location>
        <begin position="1608"/>
        <end position="1686"/>
    </location>
</feature>
<feature type="domain" description="Ig-like" evidence="2">
    <location>
        <begin position="1362"/>
        <end position="1441"/>
    </location>
</feature>
<evidence type="ECO:0000313" key="3">
    <source>
        <dbReference type="EMBL" id="QMW03025.1"/>
    </source>
</evidence>
<feature type="domain" description="Ig-like" evidence="2">
    <location>
        <begin position="2347"/>
        <end position="2424"/>
    </location>
</feature>
<accession>A0A7G5GVY3</accession>
<proteinExistence type="predicted"/>
<feature type="domain" description="Ig-like" evidence="2">
    <location>
        <begin position="2183"/>
        <end position="2263"/>
    </location>
</feature>
<dbReference type="InterPro" id="IPR044023">
    <property type="entry name" value="Ig_7"/>
</dbReference>
<evidence type="ECO:0000259" key="2">
    <source>
        <dbReference type="Pfam" id="PF19081"/>
    </source>
</evidence>
<keyword evidence="4" id="KW-1185">Reference proteome</keyword>
<dbReference type="EMBL" id="CP059732">
    <property type="protein sequence ID" value="QMW03025.1"/>
    <property type="molecule type" value="Genomic_DNA"/>
</dbReference>
<feature type="domain" description="Ig-like" evidence="2">
    <location>
        <begin position="205"/>
        <end position="290"/>
    </location>
</feature>
<dbReference type="Pfam" id="PF19081">
    <property type="entry name" value="Ig_7"/>
    <property type="match status" value="26"/>
</dbReference>
<feature type="domain" description="Ig-like" evidence="2">
    <location>
        <begin position="540"/>
        <end position="622"/>
    </location>
</feature>
<feature type="domain" description="Ig-like" evidence="2">
    <location>
        <begin position="876"/>
        <end position="956"/>
    </location>
</feature>